<dbReference type="HOGENOM" id="CLU_081297_10_1_12"/>
<sequence length="84" mass="9140">MIITDDNDDLKSAKKKSTAILLCLIFFGAFGLHRFYVGKIKTGGLILLLSIASAGAVGVIWGLYDLFTLIFTDKFTDADGLPLR</sequence>
<proteinExistence type="predicted"/>
<accession>S3KGD0</accession>
<dbReference type="AlphaFoldDB" id="S3KGD0"/>
<dbReference type="EMBL" id="ATFF01000006">
    <property type="protein sequence ID" value="EPF31297.1"/>
    <property type="molecule type" value="Genomic_DNA"/>
</dbReference>
<keyword evidence="3 5" id="KW-1133">Transmembrane helix</keyword>
<feature type="transmembrane region" description="Helical" evidence="5">
    <location>
        <begin position="44"/>
        <end position="64"/>
    </location>
</feature>
<evidence type="ECO:0000256" key="3">
    <source>
        <dbReference type="ARBA" id="ARBA00022989"/>
    </source>
</evidence>
<evidence type="ECO:0000256" key="4">
    <source>
        <dbReference type="ARBA" id="ARBA00023136"/>
    </source>
</evidence>
<keyword evidence="2 5" id="KW-0812">Transmembrane</keyword>
<feature type="domain" description="TM2" evidence="6">
    <location>
        <begin position="13"/>
        <end position="67"/>
    </location>
</feature>
<comment type="caution">
    <text evidence="7">The sequence shown here is derived from an EMBL/GenBank/DDBJ whole genome shotgun (WGS) entry which is preliminary data.</text>
</comment>
<comment type="subcellular location">
    <subcellularLocation>
        <location evidence="1">Membrane</location>
        <topology evidence="1">Multi-pass membrane protein</topology>
    </subcellularLocation>
</comment>
<name>S3KGD0_TREMA</name>
<dbReference type="RefSeq" id="WP_016525908.1">
    <property type="nucleotide sequence ID" value="NZ_KE332518.1"/>
</dbReference>
<dbReference type="GO" id="GO:0016020">
    <property type="term" value="C:membrane"/>
    <property type="evidence" value="ECO:0007669"/>
    <property type="project" value="UniProtKB-SubCell"/>
</dbReference>
<feature type="transmembrane region" description="Helical" evidence="5">
    <location>
        <begin position="19"/>
        <end position="37"/>
    </location>
</feature>
<evidence type="ECO:0000256" key="2">
    <source>
        <dbReference type="ARBA" id="ARBA00022692"/>
    </source>
</evidence>
<gene>
    <name evidence="7" type="ORF">HMPREF9194_01642</name>
</gene>
<dbReference type="InterPro" id="IPR007829">
    <property type="entry name" value="TM2"/>
</dbReference>
<dbReference type="OrthoDB" id="8215804at2"/>
<keyword evidence="8" id="KW-1185">Reference proteome</keyword>
<protein>
    <recommendedName>
        <fullName evidence="6">TM2 domain-containing protein</fullName>
    </recommendedName>
</protein>
<dbReference type="STRING" id="1125699.HMPREF9194_01642"/>
<reference evidence="7 8" key="1">
    <citation type="submission" date="2013-04" db="EMBL/GenBank/DDBJ databases">
        <title>The Genome Sequence of Treponema maltophilum ATCC 51939.</title>
        <authorList>
            <consortium name="The Broad Institute Genomics Platform"/>
            <person name="Earl A."/>
            <person name="Ward D."/>
            <person name="Feldgarden M."/>
            <person name="Gevers D."/>
            <person name="Leonetti C."/>
            <person name="Blanton J.M."/>
            <person name="Dewhirst F.E."/>
            <person name="Izard J."/>
            <person name="Walker B."/>
            <person name="Young S."/>
            <person name="Zeng Q."/>
            <person name="Gargeya S."/>
            <person name="Fitzgerald M."/>
            <person name="Haas B."/>
            <person name="Abouelleil A."/>
            <person name="Allen A.W."/>
            <person name="Alvarado L."/>
            <person name="Arachchi H.M."/>
            <person name="Berlin A.M."/>
            <person name="Chapman S.B."/>
            <person name="Gainer-Dewar J."/>
            <person name="Goldberg J."/>
            <person name="Griggs A."/>
            <person name="Gujja S."/>
            <person name="Hansen M."/>
            <person name="Howarth C."/>
            <person name="Imamovic A."/>
            <person name="Ireland A."/>
            <person name="Larimer J."/>
            <person name="McCowan C."/>
            <person name="Murphy C."/>
            <person name="Pearson M."/>
            <person name="Poon T.W."/>
            <person name="Priest M."/>
            <person name="Roberts A."/>
            <person name="Saif S."/>
            <person name="Shea T."/>
            <person name="Sisk P."/>
            <person name="Sykes S."/>
            <person name="Wortman J."/>
            <person name="Nusbaum C."/>
            <person name="Birren B."/>
        </authorList>
    </citation>
    <scope>NUCLEOTIDE SEQUENCE [LARGE SCALE GENOMIC DNA]</scope>
    <source>
        <strain evidence="7 8">ATCC 51939</strain>
    </source>
</reference>
<evidence type="ECO:0000313" key="7">
    <source>
        <dbReference type="EMBL" id="EPF31297.1"/>
    </source>
</evidence>
<organism evidence="7 8">
    <name type="scientific">Treponema maltophilum ATCC 51939</name>
    <dbReference type="NCBI Taxonomy" id="1125699"/>
    <lineage>
        <taxon>Bacteria</taxon>
        <taxon>Pseudomonadati</taxon>
        <taxon>Spirochaetota</taxon>
        <taxon>Spirochaetia</taxon>
        <taxon>Spirochaetales</taxon>
        <taxon>Treponemataceae</taxon>
        <taxon>Treponema</taxon>
    </lineage>
</organism>
<evidence type="ECO:0000256" key="5">
    <source>
        <dbReference type="SAM" id="Phobius"/>
    </source>
</evidence>
<dbReference type="Pfam" id="PF05154">
    <property type="entry name" value="TM2"/>
    <property type="match status" value="1"/>
</dbReference>
<dbReference type="Proteomes" id="UP000014541">
    <property type="component" value="Unassembled WGS sequence"/>
</dbReference>
<keyword evidence="4 5" id="KW-0472">Membrane</keyword>
<evidence type="ECO:0000259" key="6">
    <source>
        <dbReference type="Pfam" id="PF05154"/>
    </source>
</evidence>
<evidence type="ECO:0000313" key="8">
    <source>
        <dbReference type="Proteomes" id="UP000014541"/>
    </source>
</evidence>
<evidence type="ECO:0000256" key="1">
    <source>
        <dbReference type="ARBA" id="ARBA00004141"/>
    </source>
</evidence>